<reference evidence="2" key="1">
    <citation type="submission" date="2021-01" db="EMBL/GenBank/DDBJ databases">
        <authorList>
            <person name="Corre E."/>
            <person name="Pelletier E."/>
            <person name="Niang G."/>
            <person name="Scheremetjew M."/>
            <person name="Finn R."/>
            <person name="Kale V."/>
            <person name="Holt S."/>
            <person name="Cochrane G."/>
            <person name="Meng A."/>
            <person name="Brown T."/>
            <person name="Cohen L."/>
        </authorList>
    </citation>
    <scope>NUCLEOTIDE SEQUENCE</scope>
    <source>
        <strain evidence="2">CCMP3328</strain>
    </source>
</reference>
<organism evidence="2">
    <name type="scientific">Craspedostauros australis</name>
    <dbReference type="NCBI Taxonomy" id="1486917"/>
    <lineage>
        <taxon>Eukaryota</taxon>
        <taxon>Sar</taxon>
        <taxon>Stramenopiles</taxon>
        <taxon>Ochrophyta</taxon>
        <taxon>Bacillariophyta</taxon>
        <taxon>Bacillariophyceae</taxon>
        <taxon>Bacillariophycidae</taxon>
        <taxon>Naviculales</taxon>
        <taxon>Naviculaceae</taxon>
        <taxon>Craspedostauros</taxon>
    </lineage>
</organism>
<dbReference type="GO" id="GO:0005634">
    <property type="term" value="C:nucleus"/>
    <property type="evidence" value="ECO:0007669"/>
    <property type="project" value="UniProtKB-SubCell"/>
</dbReference>
<dbReference type="EC" id="2.3.2.27" evidence="1"/>
<protein>
    <recommendedName>
        <fullName evidence="1">Non-structural maintenance of chromosomes element 1 homolog</fullName>
        <ecNumber evidence="1">2.3.2.27</ecNumber>
    </recommendedName>
</protein>
<dbReference type="Gene3D" id="3.90.1150.220">
    <property type="match status" value="1"/>
</dbReference>
<keyword evidence="1" id="KW-0862">Zinc</keyword>
<dbReference type="Pfam" id="PF07574">
    <property type="entry name" value="SMC_Nse1"/>
    <property type="match status" value="1"/>
</dbReference>
<evidence type="ECO:0000313" key="2">
    <source>
        <dbReference type="EMBL" id="CAD8338098.1"/>
    </source>
</evidence>
<gene>
    <name evidence="2" type="ORF">CAUS1442_LOCUS10226</name>
</gene>
<sequence length="208" mass="23704">MASVHRLPYGQQLMLQRLMASHVMTETKAKALYEELKDDMEGTCSNVEECFSQINAQLSTAFGLEIATVRMAVGAHKKPKKYHTVINQNADDVSKDAFGFHYNKHELAFIKLVMQQLVESRGSQKKDLVNCRGELKEPYSLTLAGAEHCVETLLEDKWLVATDADTNRRRSMQGTIQIAPRSFVELSHMLVDIGYPREELPQFFFHRV</sequence>
<dbReference type="EMBL" id="HBEF01016367">
    <property type="protein sequence ID" value="CAD8338098.1"/>
    <property type="molecule type" value="Transcribed_RNA"/>
</dbReference>
<keyword evidence="1" id="KW-0863">Zinc-finger</keyword>
<keyword evidence="1" id="KW-0234">DNA repair</keyword>
<proteinExistence type="inferred from homology"/>
<dbReference type="PANTHER" id="PTHR20973:SF0">
    <property type="entry name" value="NON-STRUCTURAL MAINTENANCE OF CHROMOSOMES ELEMENT 1 HOMOLOG"/>
    <property type="match status" value="1"/>
</dbReference>
<keyword evidence="1" id="KW-0833">Ubl conjugation pathway</keyword>
<comment type="similarity">
    <text evidence="1">Belongs to the NSE1 family.</text>
</comment>
<keyword evidence="1" id="KW-0233">DNA recombination</keyword>
<comment type="subcellular location">
    <subcellularLocation>
        <location evidence="1">Nucleus</location>
    </subcellularLocation>
</comment>
<dbReference type="InterPro" id="IPR036388">
    <property type="entry name" value="WH-like_DNA-bd_sf"/>
</dbReference>
<keyword evidence="1" id="KW-0808">Transferase</keyword>
<accession>A0A7R9WYG5</accession>
<keyword evidence="1" id="KW-0227">DNA damage</keyword>
<dbReference type="Gene3D" id="1.10.10.10">
    <property type="entry name" value="Winged helix-like DNA-binding domain superfamily/Winged helix DNA-binding domain"/>
    <property type="match status" value="1"/>
</dbReference>
<dbReference type="GO" id="GO:0000724">
    <property type="term" value="P:double-strand break repair via homologous recombination"/>
    <property type="evidence" value="ECO:0007669"/>
    <property type="project" value="TreeGrafter"/>
</dbReference>
<dbReference type="AlphaFoldDB" id="A0A7R9WYG5"/>
<name>A0A7R9WYG5_9STRA</name>
<keyword evidence="1" id="KW-0479">Metal-binding</keyword>
<dbReference type="GO" id="GO:0030915">
    <property type="term" value="C:Smc5-Smc6 complex"/>
    <property type="evidence" value="ECO:0007669"/>
    <property type="project" value="UniProtKB-UniRule"/>
</dbReference>
<comment type="subunit">
    <text evidence="1">Component of the Smc5-Smc6 complex.</text>
</comment>
<dbReference type="PANTHER" id="PTHR20973">
    <property type="entry name" value="NON-SMC ELEMENT 1-RELATED"/>
    <property type="match status" value="1"/>
</dbReference>
<evidence type="ECO:0000256" key="1">
    <source>
        <dbReference type="RuleBase" id="RU368018"/>
    </source>
</evidence>
<dbReference type="GO" id="GO:0008270">
    <property type="term" value="F:zinc ion binding"/>
    <property type="evidence" value="ECO:0007669"/>
    <property type="project" value="UniProtKB-KW"/>
</dbReference>
<dbReference type="GO" id="GO:0061630">
    <property type="term" value="F:ubiquitin protein ligase activity"/>
    <property type="evidence" value="ECO:0007669"/>
    <property type="project" value="UniProtKB-EC"/>
</dbReference>
<keyword evidence="1" id="KW-0539">Nucleus</keyword>
<comment type="catalytic activity">
    <reaction evidence="1">
        <text>S-ubiquitinyl-[E2 ubiquitin-conjugating enzyme]-L-cysteine + [acceptor protein]-L-lysine = [E2 ubiquitin-conjugating enzyme]-L-cysteine + N(6)-ubiquitinyl-[acceptor protein]-L-lysine.</text>
        <dbReference type="EC" id="2.3.2.27"/>
    </reaction>
</comment>
<dbReference type="InterPro" id="IPR011513">
    <property type="entry name" value="Nse1"/>
</dbReference>